<dbReference type="InterPro" id="IPR000276">
    <property type="entry name" value="GPCR_Rhodpsn"/>
</dbReference>
<dbReference type="InterPro" id="IPR017452">
    <property type="entry name" value="GPCR_Rhodpsn_7TM"/>
</dbReference>
<dbReference type="GO" id="GO:0008528">
    <property type="term" value="F:G protein-coupled peptide receptor activity"/>
    <property type="evidence" value="ECO:0007669"/>
    <property type="project" value="TreeGrafter"/>
</dbReference>
<feature type="transmembrane region" description="Helical" evidence="11">
    <location>
        <begin position="464"/>
        <end position="484"/>
    </location>
</feature>
<proteinExistence type="predicted"/>
<feature type="transmembrane region" description="Helical" evidence="11">
    <location>
        <begin position="381"/>
        <end position="404"/>
    </location>
</feature>
<feature type="transmembrane region" description="Helical" evidence="11">
    <location>
        <begin position="196"/>
        <end position="220"/>
    </location>
</feature>
<keyword evidence="3" id="KW-0433">Leucine-rich repeat</keyword>
<keyword evidence="5" id="KW-0677">Repeat</keyword>
<evidence type="ECO:0000256" key="5">
    <source>
        <dbReference type="ARBA" id="ARBA00022737"/>
    </source>
</evidence>
<dbReference type="InterPro" id="IPR032675">
    <property type="entry name" value="LRR_dom_sf"/>
</dbReference>
<dbReference type="RefSeq" id="XP_031569112.1">
    <property type="nucleotide sequence ID" value="XM_031713252.1"/>
</dbReference>
<evidence type="ECO:0000256" key="6">
    <source>
        <dbReference type="ARBA" id="ARBA00022989"/>
    </source>
</evidence>
<comment type="subcellular location">
    <subcellularLocation>
        <location evidence="1">Cell membrane</location>
        <topology evidence="1">Multi-pass membrane protein</topology>
    </subcellularLocation>
</comment>
<feature type="domain" description="G-protein coupled receptors family 1 profile" evidence="12">
    <location>
        <begin position="212"/>
        <end position="482"/>
    </location>
</feature>
<keyword evidence="13" id="KW-1185">Reference proteome</keyword>
<evidence type="ECO:0000256" key="2">
    <source>
        <dbReference type="ARBA" id="ARBA00022475"/>
    </source>
</evidence>
<dbReference type="Pfam" id="PF00001">
    <property type="entry name" value="7tm_1"/>
    <property type="match status" value="1"/>
</dbReference>
<dbReference type="PRINTS" id="PR00373">
    <property type="entry name" value="GLYCHORMONER"/>
</dbReference>
<dbReference type="PRINTS" id="PR00237">
    <property type="entry name" value="GPCRRHODOPSN"/>
</dbReference>
<organism evidence="13 14">
    <name type="scientific">Actinia tenebrosa</name>
    <name type="common">Australian red waratah sea anemone</name>
    <dbReference type="NCBI Taxonomy" id="6105"/>
    <lineage>
        <taxon>Eukaryota</taxon>
        <taxon>Metazoa</taxon>
        <taxon>Cnidaria</taxon>
        <taxon>Anthozoa</taxon>
        <taxon>Hexacorallia</taxon>
        <taxon>Actiniaria</taxon>
        <taxon>Actiniidae</taxon>
        <taxon>Actinia</taxon>
    </lineage>
</organism>
<dbReference type="AlphaFoldDB" id="A0A6P8IQC5"/>
<keyword evidence="10" id="KW-0807">Transducer</keyword>
<keyword evidence="4 11" id="KW-0812">Transmembrane</keyword>
<dbReference type="GO" id="GO:0007189">
    <property type="term" value="P:adenylate cyclase-activating G protein-coupled receptor signaling pathway"/>
    <property type="evidence" value="ECO:0007669"/>
    <property type="project" value="TreeGrafter"/>
</dbReference>
<name>A0A6P8IQC5_ACTTE</name>
<dbReference type="PROSITE" id="PS00237">
    <property type="entry name" value="G_PROTEIN_RECEP_F1_1"/>
    <property type="match status" value="1"/>
</dbReference>
<keyword evidence="8 11" id="KW-0472">Membrane</keyword>
<evidence type="ECO:0000256" key="7">
    <source>
        <dbReference type="ARBA" id="ARBA00023040"/>
    </source>
</evidence>
<keyword evidence="9" id="KW-0675">Receptor</keyword>
<evidence type="ECO:0000259" key="12">
    <source>
        <dbReference type="PROSITE" id="PS50262"/>
    </source>
</evidence>
<keyword evidence="7" id="KW-0297">G-protein coupled receptor</keyword>
<feature type="transmembrane region" description="Helical" evidence="11">
    <location>
        <begin position="425"/>
        <end position="452"/>
    </location>
</feature>
<dbReference type="Pfam" id="PF13855">
    <property type="entry name" value="LRR_8"/>
    <property type="match status" value="2"/>
</dbReference>
<dbReference type="KEGG" id="aten:116303671"/>
<accession>A0A6P8IQC5</accession>
<dbReference type="GO" id="GO:0009755">
    <property type="term" value="P:hormone-mediated signaling pathway"/>
    <property type="evidence" value="ECO:0007669"/>
    <property type="project" value="TreeGrafter"/>
</dbReference>
<protein>
    <submittedName>
        <fullName evidence="14">G-protein coupled receptor GRL101-like isoform X1</fullName>
    </submittedName>
</protein>
<evidence type="ECO:0000256" key="10">
    <source>
        <dbReference type="ARBA" id="ARBA00023224"/>
    </source>
</evidence>
<evidence type="ECO:0000256" key="9">
    <source>
        <dbReference type="ARBA" id="ARBA00023170"/>
    </source>
</evidence>
<keyword evidence="2" id="KW-1003">Cell membrane</keyword>
<reference evidence="14" key="1">
    <citation type="submission" date="2025-08" db="UniProtKB">
        <authorList>
            <consortium name="RefSeq"/>
        </authorList>
    </citation>
    <scope>IDENTIFICATION</scope>
    <source>
        <tissue evidence="14">Tentacle</tissue>
    </source>
</reference>
<dbReference type="GO" id="GO:0016500">
    <property type="term" value="F:protein-hormone receptor activity"/>
    <property type="evidence" value="ECO:0007669"/>
    <property type="project" value="InterPro"/>
</dbReference>
<evidence type="ECO:0000313" key="13">
    <source>
        <dbReference type="Proteomes" id="UP000515163"/>
    </source>
</evidence>
<dbReference type="PANTHER" id="PTHR24372">
    <property type="entry name" value="GLYCOPROTEIN HORMONE RECEPTOR"/>
    <property type="match status" value="1"/>
</dbReference>
<dbReference type="SUPFAM" id="SSF81321">
    <property type="entry name" value="Family A G protein-coupled receptor-like"/>
    <property type="match status" value="1"/>
</dbReference>
<keyword evidence="6 11" id="KW-1133">Transmembrane helix</keyword>
<dbReference type="PROSITE" id="PS50262">
    <property type="entry name" value="G_PROTEIN_RECEP_F1_2"/>
    <property type="match status" value="1"/>
</dbReference>
<dbReference type="SUPFAM" id="SSF52058">
    <property type="entry name" value="L domain-like"/>
    <property type="match status" value="1"/>
</dbReference>
<evidence type="ECO:0000313" key="14">
    <source>
        <dbReference type="RefSeq" id="XP_031569112.1"/>
    </source>
</evidence>
<dbReference type="PROSITE" id="PS51450">
    <property type="entry name" value="LRR"/>
    <property type="match status" value="1"/>
</dbReference>
<dbReference type="SMART" id="SM00369">
    <property type="entry name" value="LRR_TYP"/>
    <property type="match status" value="5"/>
</dbReference>
<dbReference type="PANTHER" id="PTHR24372:SF77">
    <property type="entry name" value="G-PROTEIN COUPLED RECEPTORS FAMILY 1 PROFILE DOMAIN-CONTAINING PROTEIN"/>
    <property type="match status" value="1"/>
</dbReference>
<evidence type="ECO:0000256" key="1">
    <source>
        <dbReference type="ARBA" id="ARBA00004651"/>
    </source>
</evidence>
<feature type="transmembrane region" description="Helical" evidence="11">
    <location>
        <begin position="325"/>
        <end position="347"/>
    </location>
</feature>
<evidence type="ECO:0000256" key="4">
    <source>
        <dbReference type="ARBA" id="ARBA00022692"/>
    </source>
</evidence>
<dbReference type="InterPro" id="IPR002131">
    <property type="entry name" value="Gphrmn_rcpt_fam"/>
</dbReference>
<dbReference type="InterPro" id="IPR003591">
    <property type="entry name" value="Leu-rich_rpt_typical-subtyp"/>
</dbReference>
<sequence>MSPCIVILFCYSKLSHNFLEEIPSNALEGLNELKLLDLGWNRLYYIHPKALRDLHNLEILNLQHNIFNRLDPDLLVENSNLIYLYLQHNNVEMIPNGFFRNQSKLRVLYLSNNILTKITKESFIGLSSLEELYLDHNDIHEDQINHETFAHLPKLRQLRLDSFMACCYAKKTIKGLQCKSLDDNYLSSCEDLLKILALRVFIWILGVLALLGNIGVIFYWNRLADIDPGDRGKKSRVQSFLLTNLAVSDLLMGIYLIIIAVHDSMWQDKYFTHDYEWRISITCQLAGALSMLSSEASVLILTTITADRFNSIVFHIKARPFNMKSARIVCAAIWVLSLLMSLAPFSFDLFYGDDRRIFFYGRSSVCLPLQLSSARPTGWEYAVFVYIAFNGFAFLFILLAYIAIFFKVKTSSKQVRSNMKKDSSLALRVVLIIVTDFCCWIPVVIIGCLSLTGQFRDSSGQAYAWIAVFVLPINSSINPLLYTFSNPQFRKLFNVRKLFDMCTGRTNEQSRKVISPKSNDITTGISGIDHMRTALRSPAVTPVVERKYTADNQYYDTRL</sequence>
<evidence type="ECO:0000256" key="11">
    <source>
        <dbReference type="SAM" id="Phobius"/>
    </source>
</evidence>
<feature type="transmembrane region" description="Helical" evidence="11">
    <location>
        <begin position="279"/>
        <end position="304"/>
    </location>
</feature>
<dbReference type="InParanoid" id="A0A6P8IQC5"/>
<dbReference type="Proteomes" id="UP000515163">
    <property type="component" value="Unplaced"/>
</dbReference>
<dbReference type="GeneID" id="116303671"/>
<dbReference type="InterPro" id="IPR001611">
    <property type="entry name" value="Leu-rich_rpt"/>
</dbReference>
<feature type="transmembrane region" description="Helical" evidence="11">
    <location>
        <begin position="240"/>
        <end position="259"/>
    </location>
</feature>
<gene>
    <name evidence="14" type="primary">LOC116303671</name>
</gene>
<dbReference type="GO" id="GO:0005886">
    <property type="term" value="C:plasma membrane"/>
    <property type="evidence" value="ECO:0007669"/>
    <property type="project" value="UniProtKB-SubCell"/>
</dbReference>
<evidence type="ECO:0000256" key="3">
    <source>
        <dbReference type="ARBA" id="ARBA00022614"/>
    </source>
</evidence>
<dbReference type="OrthoDB" id="6022531at2759"/>
<dbReference type="Gene3D" id="1.20.1070.10">
    <property type="entry name" value="Rhodopsin 7-helix transmembrane proteins"/>
    <property type="match status" value="1"/>
</dbReference>
<dbReference type="Gene3D" id="3.80.10.10">
    <property type="entry name" value="Ribonuclease Inhibitor"/>
    <property type="match status" value="1"/>
</dbReference>
<evidence type="ECO:0000256" key="8">
    <source>
        <dbReference type="ARBA" id="ARBA00023136"/>
    </source>
</evidence>